<dbReference type="GO" id="GO:0043495">
    <property type="term" value="F:protein-membrane adaptor activity"/>
    <property type="evidence" value="ECO:0007669"/>
    <property type="project" value="EnsemblFungi"/>
</dbReference>
<evidence type="ECO:0000256" key="1">
    <source>
        <dbReference type="ARBA" id="ARBA00009422"/>
    </source>
</evidence>
<dbReference type="InterPro" id="IPR045111">
    <property type="entry name" value="Vps41/Vps8"/>
</dbReference>
<dbReference type="Gene3D" id="2.130.10.10">
    <property type="entry name" value="YVTN repeat-like/Quinoprotein amine dehydrogenase"/>
    <property type="match status" value="1"/>
</dbReference>
<proteinExistence type="inferred from homology"/>
<dbReference type="GO" id="GO:0051020">
    <property type="term" value="F:GTPase binding"/>
    <property type="evidence" value="ECO:0007669"/>
    <property type="project" value="EnsemblFungi"/>
</dbReference>
<dbReference type="GO" id="GO:0031901">
    <property type="term" value="C:early endosome membrane"/>
    <property type="evidence" value="ECO:0007669"/>
    <property type="project" value="EnsemblFungi"/>
</dbReference>
<dbReference type="OrthoDB" id="289913at2759"/>
<dbReference type="GO" id="GO:0099022">
    <property type="term" value="P:vesicle tethering"/>
    <property type="evidence" value="ECO:0007669"/>
    <property type="project" value="EnsemblFungi"/>
</dbReference>
<dbReference type="Proteomes" id="UP000002866">
    <property type="component" value="Chromosome 5"/>
</dbReference>
<dbReference type="Pfam" id="PF12816">
    <property type="entry name" value="TPR_Vps8"/>
    <property type="match status" value="1"/>
</dbReference>
<dbReference type="PANTHER" id="PTHR12616">
    <property type="entry name" value="VACUOLAR PROTEIN SORTING VPS41"/>
    <property type="match status" value="1"/>
</dbReference>
<comment type="similarity">
    <text evidence="1">Belongs to the VPS8 family.</text>
</comment>
<dbReference type="HOGENOM" id="CLU_000917_0_1_1"/>
<dbReference type="GO" id="GO:0006623">
    <property type="term" value="P:protein targeting to vacuole"/>
    <property type="evidence" value="ECO:0007669"/>
    <property type="project" value="EnsemblFungi"/>
</dbReference>
<dbReference type="GO" id="GO:0032889">
    <property type="term" value="P:regulation of vacuole fusion, non-autophagic"/>
    <property type="evidence" value="ECO:0007669"/>
    <property type="project" value="EnsemblFungi"/>
</dbReference>
<evidence type="ECO:0000313" key="3">
    <source>
        <dbReference type="EMBL" id="CCH61190.1"/>
    </source>
</evidence>
<dbReference type="GO" id="GO:0033263">
    <property type="term" value="C:CORVET complex"/>
    <property type="evidence" value="ECO:0007669"/>
    <property type="project" value="EnsemblFungi"/>
</dbReference>
<dbReference type="GO" id="GO:0007009">
    <property type="term" value="P:plasma membrane organization"/>
    <property type="evidence" value="ECO:0007669"/>
    <property type="project" value="EnsemblFungi"/>
</dbReference>
<dbReference type="GO" id="GO:0030897">
    <property type="term" value="C:HOPS complex"/>
    <property type="evidence" value="ECO:0007669"/>
    <property type="project" value="TreeGrafter"/>
</dbReference>
<evidence type="ECO:0000313" key="4">
    <source>
        <dbReference type="Proteomes" id="UP000002866"/>
    </source>
</evidence>
<evidence type="ECO:0000259" key="2">
    <source>
        <dbReference type="Pfam" id="PF12816"/>
    </source>
</evidence>
<feature type="domain" description="Vacuolar protein sorting-associated protein 8 central" evidence="2">
    <location>
        <begin position="628"/>
        <end position="830"/>
    </location>
</feature>
<sequence length="1440" mass="165755">MTSTTDPNNTTIASSFLDVRSSSNIKLSLTKTISNSPTESGTPERFAKILANSPRNSNYDTSITATSNSINGLSNYFKDPKNTKHLIKWSNLDKIFTILKAYGDPTVIISTNSYIIVGTIKGMVLIFDFNELLQNILIPQLSSTVANNANINTATTTTVNTNSIDYLRQSVDTIKISSDGTYIAASYTSGDIFIWNLNSTPLNLSSIINSNPNFIITNNQPSNTNCLLPAMHINYHTGNLVKNFFFINSRHTAVVVLDLTLNKLVYHNGHRDSLWNLIYNSKTLLDLMDTKLLNCEYTNNSMIAILTNKSFMIYKMLAPDFQCIYHEPIQLGYEQITNSGINWSNDNTNLIFSINNNYTCLTINSIDDTISAKSTHVVPELILSLKWISPDLISILTISHQFLIIETINFNVILNLDLLVYEILIPPNKFLTYNNFKNQLLILTNYNLKFGKFISWSDLILTNVQRGNYFDALNFLKIFLNDFFPLANLINLNFDAYERIYQLKLPFLNLSLAAIKFVLKKFATQSDLENFSIDENDFHMKLHELLDMILNILLLNYKDFQEDTNSFIEQIITYLFEFDSQHPSNNATLPILYELLLEIISIQNKSVPGTLTNIKLVDPDESTQYFMDFSPIIIKNLQIYTTEIKKDPIAFKNLIISLNLNNNSNILDIDFAVNYCKQEHLFDLLIFIWNRIFMDYSTPLIDFFYLINDQTKTTHLFNELDLVDIKNNKSTLIHMENLKLTIYDYIGFILTSRQYPISDVAISLPVNQMNEIKLKFYNIIFSGTSIKWPNDSSEYLMFEENSSLVPAFPYLSLLFNYDSKRFLSLLNEVFEDSFFSEDISNDAVSSNYNLNINRQYIIDTLIDYSKQVHNSIKRDLITIFIAKNYPKYPQFINLSNHTLDNLIQNLCSTKYIDTENTANSNNLDNEILLEHERMTSLESLLTVYIPNDIEKLIILLKSKNYYLVLFKLYSKVRKFDDLLELALSVDDCKKIFGKELDTILTYIWNNVSSSLSTAQYADSVDNIKDDADENFLQLMKIKQLLKENFKNIVLSTSAEYSATINNQFDSSLHKSIIKIFDSGDMDDNKRVIQQKYLEKVFQINPDFIHSNNDLQKLYVDLSCRLKASNQKVLLNWLNNLSLKNLESNHLVNILNISKNFEALALIHTRVGKFDLVVDDIVHCIETWFLKDKCDRAYNDLNKFLKIAIKSINQLKNLDDNNEVIVCENNITKDVTPLDANRNRNMYWIKLIVTLIKIYGNSSDKNLNRDDCNRALQFLFVGVAMKECNDINDFWGIMAGVLEQQDIIMMKVNTLKDLFGDIFTSYELEKHISSLLLKIIDESSIELINEYKARLVEGWSILNDRCDICNKKIWGVGLNSSLFLLWEENELSHNSQSYISDECLKAKFNNEKLIVFKCHHGFHANCLRNLGQKGSAYSCLTCNKT</sequence>
<keyword evidence="4" id="KW-1185">Reference proteome</keyword>
<dbReference type="InterPro" id="IPR025941">
    <property type="entry name" value="Vps8_central_dom"/>
</dbReference>
<reference evidence="3 4" key="1">
    <citation type="journal article" date="2011" name="Proc. Natl. Acad. Sci. U.S.A.">
        <title>Evolutionary erosion of yeast sex chromosomes by mating-type switching accidents.</title>
        <authorList>
            <person name="Gordon J.L."/>
            <person name="Armisen D."/>
            <person name="Proux-Wera E."/>
            <person name="Oheigeartaigh S.S."/>
            <person name="Byrne K.P."/>
            <person name="Wolfe K.H."/>
        </authorList>
    </citation>
    <scope>NUCLEOTIDE SEQUENCE [LARGE SCALE GENOMIC DNA]</scope>
    <source>
        <strain evidence="4">ATCC 34711 / CBS 6284 / DSM 70876 / NBRC 10599 / NRRL Y-10934 / UCD 77-7</strain>
    </source>
</reference>
<dbReference type="SUPFAM" id="SSF50978">
    <property type="entry name" value="WD40 repeat-like"/>
    <property type="match status" value="1"/>
</dbReference>
<dbReference type="RefSeq" id="XP_004180709.1">
    <property type="nucleotide sequence ID" value="XM_004180661.1"/>
</dbReference>
<dbReference type="Pfam" id="PF23413">
    <property type="entry name" value="zf_RING_Vps8_fungal"/>
    <property type="match status" value="1"/>
</dbReference>
<dbReference type="GO" id="GO:0005770">
    <property type="term" value="C:late endosome"/>
    <property type="evidence" value="ECO:0007669"/>
    <property type="project" value="EnsemblFungi"/>
</dbReference>
<gene>
    <name evidence="3" type="primary">TBLA0E01300</name>
    <name evidence="3" type="ORF">TBLA_0E01300</name>
</gene>
<accession>I2H488</accession>
<dbReference type="KEGG" id="tbl:TBLA_0E01300"/>
<dbReference type="EMBL" id="HE806320">
    <property type="protein sequence ID" value="CCH61190.1"/>
    <property type="molecule type" value="Genomic_DNA"/>
</dbReference>
<dbReference type="Pfam" id="PF23410">
    <property type="entry name" value="Beta-prop_VPS8"/>
    <property type="match status" value="1"/>
</dbReference>
<protein>
    <recommendedName>
        <fullName evidence="2">Vacuolar protein sorting-associated protein 8 central domain-containing protein</fullName>
    </recommendedName>
</protein>
<dbReference type="InterPro" id="IPR015943">
    <property type="entry name" value="WD40/YVTN_repeat-like_dom_sf"/>
</dbReference>
<dbReference type="InterPro" id="IPR036322">
    <property type="entry name" value="WD40_repeat_dom_sf"/>
</dbReference>
<dbReference type="GO" id="GO:0032511">
    <property type="term" value="P:late endosome to vacuole transport via multivesicular body sorting pathway"/>
    <property type="evidence" value="ECO:0007669"/>
    <property type="project" value="EnsemblFungi"/>
</dbReference>
<dbReference type="STRING" id="1071380.I2H488"/>
<dbReference type="FunCoup" id="I2H488">
    <property type="interactions" value="117"/>
</dbReference>
<dbReference type="InParanoid" id="I2H488"/>
<dbReference type="eggNOG" id="KOG2079">
    <property type="taxonomic scope" value="Eukaryota"/>
</dbReference>
<organism evidence="3 4">
    <name type="scientific">Henningerozyma blattae (strain ATCC 34711 / CBS 6284 / DSM 70876 / NBRC 10599 / NRRL Y-10934 / UCD 77-7)</name>
    <name type="common">Yeast</name>
    <name type="synonym">Tetrapisispora blattae</name>
    <dbReference type="NCBI Taxonomy" id="1071380"/>
    <lineage>
        <taxon>Eukaryota</taxon>
        <taxon>Fungi</taxon>
        <taxon>Dikarya</taxon>
        <taxon>Ascomycota</taxon>
        <taxon>Saccharomycotina</taxon>
        <taxon>Saccharomycetes</taxon>
        <taxon>Saccharomycetales</taxon>
        <taxon>Saccharomycetaceae</taxon>
        <taxon>Henningerozyma</taxon>
    </lineage>
</organism>
<dbReference type="GO" id="GO:0034058">
    <property type="term" value="P:endosomal vesicle fusion"/>
    <property type="evidence" value="ECO:0007669"/>
    <property type="project" value="TreeGrafter"/>
</dbReference>
<name>I2H488_HENB6</name>
<dbReference type="PANTHER" id="PTHR12616:SF8">
    <property type="entry name" value="VACUOLAR PROTEIN SORTING-ASSOCIATED PROTEIN 8 HOMOLOG"/>
    <property type="match status" value="1"/>
</dbReference>
<dbReference type="GeneID" id="14496183"/>